<keyword evidence="4" id="KW-1185">Reference proteome</keyword>
<accession>A0A4R5CL87</accession>
<dbReference type="EMBL" id="SMFK01000001">
    <property type="protein sequence ID" value="TDD99153.1"/>
    <property type="molecule type" value="Genomic_DNA"/>
</dbReference>
<gene>
    <name evidence="3" type="ORF">E0F76_00035</name>
</gene>
<organism evidence="3 4">
    <name type="scientific">Flavobacterium cellulosilyticum</name>
    <dbReference type="NCBI Taxonomy" id="2541731"/>
    <lineage>
        <taxon>Bacteria</taxon>
        <taxon>Pseudomonadati</taxon>
        <taxon>Bacteroidota</taxon>
        <taxon>Flavobacteriia</taxon>
        <taxon>Flavobacteriales</taxon>
        <taxon>Flavobacteriaceae</taxon>
        <taxon>Flavobacterium</taxon>
    </lineage>
</organism>
<proteinExistence type="predicted"/>
<dbReference type="InterPro" id="IPR011990">
    <property type="entry name" value="TPR-like_helical_dom_sf"/>
</dbReference>
<evidence type="ECO:0000256" key="2">
    <source>
        <dbReference type="SAM" id="SignalP"/>
    </source>
</evidence>
<dbReference type="SUPFAM" id="SSF81901">
    <property type="entry name" value="HCP-like"/>
    <property type="match status" value="1"/>
</dbReference>
<dbReference type="Gene3D" id="1.25.40.10">
    <property type="entry name" value="Tetratricopeptide repeat domain"/>
    <property type="match status" value="3"/>
</dbReference>
<dbReference type="SUPFAM" id="SSF48452">
    <property type="entry name" value="TPR-like"/>
    <property type="match status" value="2"/>
</dbReference>
<dbReference type="SMART" id="SM00028">
    <property type="entry name" value="TPR"/>
    <property type="match status" value="5"/>
</dbReference>
<evidence type="ECO:0000256" key="1">
    <source>
        <dbReference type="PROSITE-ProRule" id="PRU00339"/>
    </source>
</evidence>
<name>A0A4R5CL87_9FLAO</name>
<dbReference type="InterPro" id="IPR019734">
    <property type="entry name" value="TPR_rpt"/>
</dbReference>
<feature type="repeat" description="TPR" evidence="1">
    <location>
        <begin position="158"/>
        <end position="191"/>
    </location>
</feature>
<comment type="caution">
    <text evidence="3">The sequence shown here is derived from an EMBL/GenBank/DDBJ whole genome shotgun (WGS) entry which is preliminary data.</text>
</comment>
<keyword evidence="2" id="KW-0732">Signal</keyword>
<sequence>MNKFKLFSIAFLATISIGFAQDINQAKTAIDAEQYEKAKSILKSILQSNPTDGRANFLLGNVYLVQTVTDSAKIAFKRGLTGKDGEDLNYIGLGQIDLNNGNSVAADSNFALALKNVRRRDIEELIYIGKAYTFSSIPNYSKAIEFLNKAKAIKSDDSQIFLALGDAYYGDKNQNEAYAAYRNAFQIDSSLLRAKMQLGVLLKGAKSYDEAIKSFNEVIAINPNYGPVYRELAETYYKWGRNKRSKEEEYMKTAIGHYEKYLSLTDRSLNSRMRHADFLVLVKDYKELEKEANAMAAMDKVNPRIFRYLGYSALENNNIDLAIKSLNNYIANPNNTIIAQDYLYLAKAKFKKGLSIEGTSIDSTLFKSGVSDIKKAIEIEPLIIEDLNELGKSLFSDKFYKEASVVFEFATTYPESPNYLEDNIYYGLSIYYGSGKREEGQPLDVAGLQKADLAFERVFTASPTYLDALLYRARTNSLMANDPMTIKYYEEFIAKTTEKGAEELANPVVLKKVIEAYNTSAAAYANTDKPKAIEYFNKTLALDPTNNYATKSLELLKK</sequence>
<keyword evidence="1" id="KW-0802">TPR repeat</keyword>
<reference evidence="3 4" key="1">
    <citation type="submission" date="2019-03" db="EMBL/GenBank/DDBJ databases">
        <title>Flavobacterium AR-3-4 sp. nov. isolated from arctic soil.</title>
        <authorList>
            <person name="Chaudhary D.K."/>
        </authorList>
    </citation>
    <scope>NUCLEOTIDE SEQUENCE [LARGE SCALE GENOMIC DNA]</scope>
    <source>
        <strain evidence="3 4">AR-3-4</strain>
    </source>
</reference>
<dbReference type="Pfam" id="PF13181">
    <property type="entry name" value="TPR_8"/>
    <property type="match status" value="1"/>
</dbReference>
<dbReference type="RefSeq" id="WP_132000292.1">
    <property type="nucleotide sequence ID" value="NZ_SMFK01000001.1"/>
</dbReference>
<feature type="repeat" description="TPR" evidence="1">
    <location>
        <begin position="192"/>
        <end position="225"/>
    </location>
</feature>
<dbReference type="PANTHER" id="PTHR12558">
    <property type="entry name" value="CELL DIVISION CYCLE 16,23,27"/>
    <property type="match status" value="1"/>
</dbReference>
<dbReference type="AlphaFoldDB" id="A0A4R5CL87"/>
<evidence type="ECO:0000313" key="4">
    <source>
        <dbReference type="Proteomes" id="UP000295479"/>
    </source>
</evidence>
<dbReference type="Proteomes" id="UP000295479">
    <property type="component" value="Unassembled WGS sequence"/>
</dbReference>
<dbReference type="PANTHER" id="PTHR12558:SF13">
    <property type="entry name" value="CELL DIVISION CYCLE PROTEIN 27 HOMOLOG"/>
    <property type="match status" value="1"/>
</dbReference>
<dbReference type="OrthoDB" id="638548at2"/>
<feature type="repeat" description="TPR" evidence="1">
    <location>
        <begin position="513"/>
        <end position="546"/>
    </location>
</feature>
<evidence type="ECO:0000313" key="3">
    <source>
        <dbReference type="EMBL" id="TDD99153.1"/>
    </source>
</evidence>
<protein>
    <submittedName>
        <fullName evidence="3">Tetratricopeptide repeat protein</fullName>
    </submittedName>
</protein>
<feature type="chain" id="PRO_5020529889" evidence="2">
    <location>
        <begin position="21"/>
        <end position="558"/>
    </location>
</feature>
<feature type="signal peptide" evidence="2">
    <location>
        <begin position="1"/>
        <end position="20"/>
    </location>
</feature>
<dbReference type="PROSITE" id="PS50005">
    <property type="entry name" value="TPR"/>
    <property type="match status" value="3"/>
</dbReference>